<accession>A0A382VEP2</accession>
<dbReference type="AlphaFoldDB" id="A0A382VEP2"/>
<name>A0A382VEP2_9ZZZZ</name>
<evidence type="ECO:0000313" key="1">
    <source>
        <dbReference type="EMBL" id="SVD44860.1"/>
    </source>
</evidence>
<protein>
    <submittedName>
        <fullName evidence="1">Uncharacterized protein</fullName>
    </submittedName>
</protein>
<feature type="non-terminal residue" evidence="1">
    <location>
        <position position="24"/>
    </location>
</feature>
<proteinExistence type="predicted"/>
<feature type="non-terminal residue" evidence="1">
    <location>
        <position position="1"/>
    </location>
</feature>
<sequence length="24" mass="2752">THGQWLTLKKRLSGATLSLRWKNG</sequence>
<gene>
    <name evidence="1" type="ORF">METZ01_LOCUS397714</name>
</gene>
<reference evidence="1" key="1">
    <citation type="submission" date="2018-05" db="EMBL/GenBank/DDBJ databases">
        <authorList>
            <person name="Lanie J.A."/>
            <person name="Ng W.-L."/>
            <person name="Kazmierczak K.M."/>
            <person name="Andrzejewski T.M."/>
            <person name="Davidsen T.M."/>
            <person name="Wayne K.J."/>
            <person name="Tettelin H."/>
            <person name="Glass J.I."/>
            <person name="Rusch D."/>
            <person name="Podicherti R."/>
            <person name="Tsui H.-C.T."/>
            <person name="Winkler M.E."/>
        </authorList>
    </citation>
    <scope>NUCLEOTIDE SEQUENCE</scope>
</reference>
<dbReference type="EMBL" id="UINC01151321">
    <property type="protein sequence ID" value="SVD44860.1"/>
    <property type="molecule type" value="Genomic_DNA"/>
</dbReference>
<organism evidence="1">
    <name type="scientific">marine metagenome</name>
    <dbReference type="NCBI Taxonomy" id="408172"/>
    <lineage>
        <taxon>unclassified sequences</taxon>
        <taxon>metagenomes</taxon>
        <taxon>ecological metagenomes</taxon>
    </lineage>
</organism>